<reference evidence="3 4" key="1">
    <citation type="journal article" date="2014" name="Int. J. Syst. Evol. Microbiol.">
        <title>Complete genome sequence of Corynebacterium casei LMG S-19264T (=DSM 44701T), isolated from a smear-ripened cheese.</title>
        <authorList>
            <consortium name="US DOE Joint Genome Institute (JGI-PGF)"/>
            <person name="Walter F."/>
            <person name="Albersmeier A."/>
            <person name="Kalinowski J."/>
            <person name="Ruckert C."/>
        </authorList>
    </citation>
    <scope>NUCLEOTIDE SEQUENCE [LARGE SCALE GENOMIC DNA]</scope>
    <source>
        <strain evidence="3 4">KCTC 12866</strain>
    </source>
</reference>
<proteinExistence type="predicted"/>
<accession>A0A8J3G8H0</accession>
<dbReference type="PANTHER" id="PTHR43283:SF3">
    <property type="entry name" value="BETA-LACTAMASE FAMILY PROTEIN (AFU_ORTHOLOGUE AFUA_5G07500)"/>
    <property type="match status" value="1"/>
</dbReference>
<keyword evidence="3" id="KW-0378">Hydrolase</keyword>
<dbReference type="InterPro" id="IPR050789">
    <property type="entry name" value="Diverse_Enzym_Activities"/>
</dbReference>
<dbReference type="Proteomes" id="UP000598271">
    <property type="component" value="Unassembled WGS sequence"/>
</dbReference>
<keyword evidence="4" id="KW-1185">Reference proteome</keyword>
<dbReference type="EMBL" id="BMXF01000001">
    <property type="protein sequence ID" value="GHB64836.1"/>
    <property type="molecule type" value="Genomic_DNA"/>
</dbReference>
<organism evidence="3 4">
    <name type="scientific">Persicitalea jodogahamensis</name>
    <dbReference type="NCBI Taxonomy" id="402147"/>
    <lineage>
        <taxon>Bacteria</taxon>
        <taxon>Pseudomonadati</taxon>
        <taxon>Bacteroidota</taxon>
        <taxon>Cytophagia</taxon>
        <taxon>Cytophagales</taxon>
        <taxon>Spirosomataceae</taxon>
        <taxon>Persicitalea</taxon>
    </lineage>
</organism>
<dbReference type="Gene3D" id="3.40.710.10">
    <property type="entry name" value="DD-peptidase/beta-lactamase superfamily"/>
    <property type="match status" value="1"/>
</dbReference>
<dbReference type="InterPro" id="IPR012338">
    <property type="entry name" value="Beta-lactam/transpept-like"/>
</dbReference>
<dbReference type="AlphaFoldDB" id="A0A8J3G8H0"/>
<name>A0A8J3G8H0_9BACT</name>
<dbReference type="RefSeq" id="WP_189564025.1">
    <property type="nucleotide sequence ID" value="NZ_BMXF01000001.1"/>
</dbReference>
<dbReference type="PANTHER" id="PTHR43283">
    <property type="entry name" value="BETA-LACTAMASE-RELATED"/>
    <property type="match status" value="1"/>
</dbReference>
<evidence type="ECO:0000313" key="3">
    <source>
        <dbReference type="EMBL" id="GHB64836.1"/>
    </source>
</evidence>
<gene>
    <name evidence="3" type="ORF">GCM10007390_18580</name>
</gene>
<dbReference type="SUPFAM" id="SSF56601">
    <property type="entry name" value="beta-lactamase/transpeptidase-like"/>
    <property type="match status" value="1"/>
</dbReference>
<dbReference type="GO" id="GO:0016787">
    <property type="term" value="F:hydrolase activity"/>
    <property type="evidence" value="ECO:0007669"/>
    <property type="project" value="UniProtKB-KW"/>
</dbReference>
<feature type="signal peptide" evidence="1">
    <location>
        <begin position="1"/>
        <end position="19"/>
    </location>
</feature>
<keyword evidence="1" id="KW-0732">Signal</keyword>
<dbReference type="InterPro" id="IPR001466">
    <property type="entry name" value="Beta-lactam-related"/>
</dbReference>
<dbReference type="PROSITE" id="PS51257">
    <property type="entry name" value="PROKAR_LIPOPROTEIN"/>
    <property type="match status" value="1"/>
</dbReference>
<evidence type="ECO:0000256" key="1">
    <source>
        <dbReference type="SAM" id="SignalP"/>
    </source>
</evidence>
<protein>
    <submittedName>
        <fullName evidence="3">Serine hydrolase</fullName>
    </submittedName>
</protein>
<dbReference type="Pfam" id="PF00144">
    <property type="entry name" value="Beta-lactamase"/>
    <property type="match status" value="1"/>
</dbReference>
<feature type="chain" id="PRO_5035275431" evidence="1">
    <location>
        <begin position="20"/>
        <end position="436"/>
    </location>
</feature>
<evidence type="ECO:0000259" key="2">
    <source>
        <dbReference type="Pfam" id="PF00144"/>
    </source>
</evidence>
<comment type="caution">
    <text evidence="3">The sequence shown here is derived from an EMBL/GenBank/DDBJ whole genome shotgun (WGS) entry which is preliminary data.</text>
</comment>
<sequence>MKRLLLATLLLVGSCLPLAAQTKLTTDIPYQKLVEARTPEAVGMSPERVARLDQVMKGFVTDNKLPGLVAILIRNGQIVYHQAYGLADVATQRPMKKDDIFRIASMTKAITATAVMMLYEEGKFGLDDPISKYIPEFKNPTVLKSFRFSDSTYTTEPAKSEITIRQLMSHTSGLGYGMIDGDERFKAMYQKAGITDLFTTQPISVGESVRKLAQLPLHFNPGEKYSYSEGPDVLGYFVEVMSGMPFDEYMRTHLFEPLGMNDTYFYLPEAKANRLVTIHKPMSGSWMAFPVTFYDPEYPRKGAKQFFSGGAGLSSTAKDYATFLQMLLNGGAYNGKRFLSRVNTELLTISNQTGDKFNGEGGPMYFSLGFSVVNPIGHDRGLGSVGKFNWGGYFNTNYFADPQEKIVAVLMKQTQQLSGDTSEATFIRMIYQTLDD</sequence>
<evidence type="ECO:0000313" key="4">
    <source>
        <dbReference type="Proteomes" id="UP000598271"/>
    </source>
</evidence>
<feature type="domain" description="Beta-lactamase-related" evidence="2">
    <location>
        <begin position="52"/>
        <end position="426"/>
    </location>
</feature>